<dbReference type="STRING" id="39946.B8BE17"/>
<dbReference type="OMA" id="TEFERGH"/>
<evidence type="ECO:0000313" key="3">
    <source>
        <dbReference type="Proteomes" id="UP000007015"/>
    </source>
</evidence>
<evidence type="ECO:0000313" key="2">
    <source>
        <dbReference type="EMBL" id="EEC84299.1"/>
    </source>
</evidence>
<dbReference type="PANTHER" id="PTHR47718:SF2">
    <property type="entry name" value="PROTEIN FAR1-RELATED SEQUENCE 5-LIKE"/>
    <property type="match status" value="1"/>
</dbReference>
<name>B8BE17_ORYSI</name>
<dbReference type="Pfam" id="PF03101">
    <property type="entry name" value="FAR1"/>
    <property type="match status" value="1"/>
</dbReference>
<gene>
    <name evidence="2" type="ORF">OsI_30784</name>
</gene>
<organism evidence="2 3">
    <name type="scientific">Oryza sativa subsp. indica</name>
    <name type="common">Rice</name>
    <dbReference type="NCBI Taxonomy" id="39946"/>
    <lineage>
        <taxon>Eukaryota</taxon>
        <taxon>Viridiplantae</taxon>
        <taxon>Streptophyta</taxon>
        <taxon>Embryophyta</taxon>
        <taxon>Tracheophyta</taxon>
        <taxon>Spermatophyta</taxon>
        <taxon>Magnoliopsida</taxon>
        <taxon>Liliopsida</taxon>
        <taxon>Poales</taxon>
        <taxon>Poaceae</taxon>
        <taxon>BOP clade</taxon>
        <taxon>Oryzoideae</taxon>
        <taxon>Oryzeae</taxon>
        <taxon>Oryzinae</taxon>
        <taxon>Oryza</taxon>
        <taxon>Oryza sativa</taxon>
    </lineage>
</organism>
<proteinExistence type="predicted"/>
<dbReference type="HOGENOM" id="CLU_008459_12_1_1"/>
<feature type="domain" description="FAR1" evidence="1">
    <location>
        <begin position="11"/>
        <end position="100"/>
    </location>
</feature>
<dbReference type="EMBL" id="CM000134">
    <property type="protein sequence ID" value="EEC84299.1"/>
    <property type="molecule type" value="Genomic_DNA"/>
</dbReference>
<reference evidence="2 3" key="1">
    <citation type="journal article" date="2005" name="PLoS Biol.">
        <title>The genomes of Oryza sativa: a history of duplications.</title>
        <authorList>
            <person name="Yu J."/>
            <person name="Wang J."/>
            <person name="Lin W."/>
            <person name="Li S."/>
            <person name="Li H."/>
            <person name="Zhou J."/>
            <person name="Ni P."/>
            <person name="Dong W."/>
            <person name="Hu S."/>
            <person name="Zeng C."/>
            <person name="Zhang J."/>
            <person name="Zhang Y."/>
            <person name="Li R."/>
            <person name="Xu Z."/>
            <person name="Li S."/>
            <person name="Li X."/>
            <person name="Zheng H."/>
            <person name="Cong L."/>
            <person name="Lin L."/>
            <person name="Yin J."/>
            <person name="Geng J."/>
            <person name="Li G."/>
            <person name="Shi J."/>
            <person name="Liu J."/>
            <person name="Lv H."/>
            <person name="Li J."/>
            <person name="Wang J."/>
            <person name="Deng Y."/>
            <person name="Ran L."/>
            <person name="Shi X."/>
            <person name="Wang X."/>
            <person name="Wu Q."/>
            <person name="Li C."/>
            <person name="Ren X."/>
            <person name="Wang J."/>
            <person name="Wang X."/>
            <person name="Li D."/>
            <person name="Liu D."/>
            <person name="Zhang X."/>
            <person name="Ji Z."/>
            <person name="Zhao W."/>
            <person name="Sun Y."/>
            <person name="Zhang Z."/>
            <person name="Bao J."/>
            <person name="Han Y."/>
            <person name="Dong L."/>
            <person name="Ji J."/>
            <person name="Chen P."/>
            <person name="Wu S."/>
            <person name="Liu J."/>
            <person name="Xiao Y."/>
            <person name="Bu D."/>
            <person name="Tan J."/>
            <person name="Yang L."/>
            <person name="Ye C."/>
            <person name="Zhang J."/>
            <person name="Xu J."/>
            <person name="Zhou Y."/>
            <person name="Yu Y."/>
            <person name="Zhang B."/>
            <person name="Zhuang S."/>
            <person name="Wei H."/>
            <person name="Liu B."/>
            <person name="Lei M."/>
            <person name="Yu H."/>
            <person name="Li Y."/>
            <person name="Xu H."/>
            <person name="Wei S."/>
            <person name="He X."/>
            <person name="Fang L."/>
            <person name="Zhang Z."/>
            <person name="Zhang Y."/>
            <person name="Huang X."/>
            <person name="Su Z."/>
            <person name="Tong W."/>
            <person name="Li J."/>
            <person name="Tong Z."/>
            <person name="Li S."/>
            <person name="Ye J."/>
            <person name="Wang L."/>
            <person name="Fang L."/>
            <person name="Lei T."/>
            <person name="Chen C."/>
            <person name="Chen H."/>
            <person name="Xu Z."/>
            <person name="Li H."/>
            <person name="Huang H."/>
            <person name="Zhang F."/>
            <person name="Xu H."/>
            <person name="Li N."/>
            <person name="Zhao C."/>
            <person name="Li S."/>
            <person name="Dong L."/>
            <person name="Huang Y."/>
            <person name="Li L."/>
            <person name="Xi Y."/>
            <person name="Qi Q."/>
            <person name="Li W."/>
            <person name="Zhang B."/>
            <person name="Hu W."/>
            <person name="Zhang Y."/>
            <person name="Tian X."/>
            <person name="Jiao Y."/>
            <person name="Liang X."/>
            <person name="Jin J."/>
            <person name="Gao L."/>
            <person name="Zheng W."/>
            <person name="Hao B."/>
            <person name="Liu S."/>
            <person name="Wang W."/>
            <person name="Yuan L."/>
            <person name="Cao M."/>
            <person name="McDermott J."/>
            <person name="Samudrala R."/>
            <person name="Wang J."/>
            <person name="Wong G.K."/>
            <person name="Yang H."/>
        </authorList>
    </citation>
    <scope>NUCLEOTIDE SEQUENCE [LARGE SCALE GENOMIC DNA]</scope>
    <source>
        <strain evidence="3">cv. 93-11</strain>
    </source>
</reference>
<dbReference type="AlphaFoldDB" id="B8BE17"/>
<accession>B8BE17</accession>
<sequence length="262" mass="30129">MKFKSTKEAWEFWTYYGGRTGFDVRINYENKSKDDGVITSARYVCSNEGYRAIDKRDHNTKRPCAETRIGCKAQIRITIDREVGDYSVYDLVLEHNHELQLPSTCHLMPSQRKISSLRAFEIETMDDSGIGPKAAHELASQQVGGSVNLGYTHRDLKNHLRTKRQRELMYGEAGSMLKYFQDKVAENTSFHYALQLDCEEQITNIFWADAKMIIDYAQFGDVVTFGTTFGTNKEYRPFGVFVGFNHFRETVIFGAALLYDET</sequence>
<keyword evidence="3" id="KW-1185">Reference proteome</keyword>
<evidence type="ECO:0000259" key="1">
    <source>
        <dbReference type="Pfam" id="PF03101"/>
    </source>
</evidence>
<dbReference type="InterPro" id="IPR004330">
    <property type="entry name" value="FAR1_DNA_bnd_dom"/>
</dbReference>
<dbReference type="PANTHER" id="PTHR47718">
    <property type="entry name" value="OS01G0519700 PROTEIN"/>
    <property type="match status" value="1"/>
</dbReference>
<protein>
    <recommendedName>
        <fullName evidence="1">FAR1 domain-containing protein</fullName>
    </recommendedName>
</protein>
<dbReference type="Gramene" id="BGIOSGA030038-TA">
    <property type="protein sequence ID" value="BGIOSGA030038-PA"/>
    <property type="gene ID" value="BGIOSGA030038"/>
</dbReference>
<dbReference type="Proteomes" id="UP000007015">
    <property type="component" value="Chromosome 9"/>
</dbReference>